<keyword evidence="4 7" id="KW-0812">Transmembrane</keyword>
<dbReference type="PANTHER" id="PTHR43163:SF3">
    <property type="entry name" value="PEPTIDE ABC TRANSPORTER PERMEASE PROTEIN"/>
    <property type="match status" value="1"/>
</dbReference>
<dbReference type="Pfam" id="PF19300">
    <property type="entry name" value="BPD_transp_1_N"/>
    <property type="match status" value="1"/>
</dbReference>
<dbReference type="RefSeq" id="WP_264843649.1">
    <property type="nucleotide sequence ID" value="NZ_AP025628.1"/>
</dbReference>
<dbReference type="InterPro" id="IPR035906">
    <property type="entry name" value="MetI-like_sf"/>
</dbReference>
<dbReference type="GO" id="GO:0055085">
    <property type="term" value="P:transmembrane transport"/>
    <property type="evidence" value="ECO:0007669"/>
    <property type="project" value="InterPro"/>
</dbReference>
<dbReference type="SUPFAM" id="SSF161098">
    <property type="entry name" value="MetI-like"/>
    <property type="match status" value="1"/>
</dbReference>
<evidence type="ECO:0000259" key="8">
    <source>
        <dbReference type="PROSITE" id="PS50928"/>
    </source>
</evidence>
<sequence length="314" mass="33936">MTAYVVKRLLSLIPVLLVVGVVAFGLVHLTPGDPAAYMLGPDATPEDLARVRHQLGLDRPLHVQFLQFVVRGLQGDLGRSIFLDKPVTTALAERAEPTLMLALLSEAVALAIAVPAGVLAAWRRNTWVDRLVMALALAGISIPSFWLGLNLILWLAVKWRLFPVAGYVSPARDLLRSLQYLALPAVTLGSVHAGLIARMTRTAMIDVIREDHVRTARAKGLSEARVLIRHVLRNALVPVLTVVGISLSLLIGGAVVVETVFNIPGMGSLVVASVQRRDYPVIQGAVLATATVYVLVNLLVDIAYAALDPRIRYD</sequence>
<dbReference type="Gene3D" id="1.10.3720.10">
    <property type="entry name" value="MetI-like"/>
    <property type="match status" value="1"/>
</dbReference>
<name>A0AA35CJJ6_9FIRM</name>
<comment type="similarity">
    <text evidence="7">Belongs to the binding-protein-dependent transport system permease family.</text>
</comment>
<evidence type="ECO:0000256" key="2">
    <source>
        <dbReference type="ARBA" id="ARBA00022448"/>
    </source>
</evidence>
<keyword evidence="2 7" id="KW-0813">Transport</keyword>
<dbReference type="Pfam" id="PF00528">
    <property type="entry name" value="BPD_transp_1"/>
    <property type="match status" value="1"/>
</dbReference>
<dbReference type="InterPro" id="IPR045621">
    <property type="entry name" value="BPD_transp_1_N"/>
</dbReference>
<gene>
    <name evidence="9" type="ORF">caldi_06180</name>
</gene>
<feature type="transmembrane region" description="Helical" evidence="7">
    <location>
        <begin position="134"/>
        <end position="157"/>
    </location>
</feature>
<evidence type="ECO:0000256" key="4">
    <source>
        <dbReference type="ARBA" id="ARBA00022692"/>
    </source>
</evidence>
<accession>A0AA35CJJ6</accession>
<dbReference type="PANTHER" id="PTHR43163">
    <property type="entry name" value="DIPEPTIDE TRANSPORT SYSTEM PERMEASE PROTEIN DPPB-RELATED"/>
    <property type="match status" value="1"/>
</dbReference>
<evidence type="ECO:0000256" key="3">
    <source>
        <dbReference type="ARBA" id="ARBA00022475"/>
    </source>
</evidence>
<dbReference type="GO" id="GO:0005886">
    <property type="term" value="C:plasma membrane"/>
    <property type="evidence" value="ECO:0007669"/>
    <property type="project" value="UniProtKB-SubCell"/>
</dbReference>
<comment type="subcellular location">
    <subcellularLocation>
        <location evidence="1 7">Cell membrane</location>
        <topology evidence="1 7">Multi-pass membrane protein</topology>
    </subcellularLocation>
</comment>
<organism evidence="9 10">
    <name type="scientific">Caldinitratiruptor microaerophilus</name>
    <dbReference type="NCBI Taxonomy" id="671077"/>
    <lineage>
        <taxon>Bacteria</taxon>
        <taxon>Bacillati</taxon>
        <taxon>Bacillota</taxon>
        <taxon>Clostridia</taxon>
        <taxon>Eubacteriales</taxon>
        <taxon>Symbiobacteriaceae</taxon>
        <taxon>Caldinitratiruptor</taxon>
    </lineage>
</organism>
<protein>
    <submittedName>
        <fullName evidence="9">Peptide ABC transporter permease</fullName>
    </submittedName>
</protein>
<reference evidence="9" key="1">
    <citation type="submission" date="2022-03" db="EMBL/GenBank/DDBJ databases">
        <title>Complete genome sequence of Caldinitratiruptor microaerophilus.</title>
        <authorList>
            <person name="Mukaiyama R."/>
            <person name="Nishiyama T."/>
            <person name="Ueda K."/>
        </authorList>
    </citation>
    <scope>NUCLEOTIDE SEQUENCE</scope>
    <source>
        <strain evidence="9">JCM 16183</strain>
    </source>
</reference>
<evidence type="ECO:0000313" key="9">
    <source>
        <dbReference type="EMBL" id="BDG59528.1"/>
    </source>
</evidence>
<evidence type="ECO:0000313" key="10">
    <source>
        <dbReference type="Proteomes" id="UP001163687"/>
    </source>
</evidence>
<evidence type="ECO:0000256" key="1">
    <source>
        <dbReference type="ARBA" id="ARBA00004651"/>
    </source>
</evidence>
<proteinExistence type="inferred from homology"/>
<keyword evidence="10" id="KW-1185">Reference proteome</keyword>
<feature type="transmembrane region" description="Helical" evidence="7">
    <location>
        <begin position="177"/>
        <end position="197"/>
    </location>
</feature>
<evidence type="ECO:0000256" key="7">
    <source>
        <dbReference type="RuleBase" id="RU363032"/>
    </source>
</evidence>
<evidence type="ECO:0000256" key="6">
    <source>
        <dbReference type="ARBA" id="ARBA00023136"/>
    </source>
</evidence>
<evidence type="ECO:0000256" key="5">
    <source>
        <dbReference type="ARBA" id="ARBA00022989"/>
    </source>
</evidence>
<feature type="transmembrane region" description="Helical" evidence="7">
    <location>
        <begin position="99"/>
        <end position="122"/>
    </location>
</feature>
<dbReference type="EMBL" id="AP025628">
    <property type="protein sequence ID" value="BDG59528.1"/>
    <property type="molecule type" value="Genomic_DNA"/>
</dbReference>
<dbReference type="KEGG" id="cmic:caldi_06180"/>
<feature type="transmembrane region" description="Helical" evidence="7">
    <location>
        <begin position="281"/>
        <end position="307"/>
    </location>
</feature>
<dbReference type="InterPro" id="IPR000515">
    <property type="entry name" value="MetI-like"/>
</dbReference>
<dbReference type="Proteomes" id="UP001163687">
    <property type="component" value="Chromosome"/>
</dbReference>
<dbReference type="AlphaFoldDB" id="A0AA35CJJ6"/>
<feature type="domain" description="ABC transmembrane type-1" evidence="8">
    <location>
        <begin position="95"/>
        <end position="304"/>
    </location>
</feature>
<dbReference type="PROSITE" id="PS50928">
    <property type="entry name" value="ABC_TM1"/>
    <property type="match status" value="1"/>
</dbReference>
<keyword evidence="5 7" id="KW-1133">Transmembrane helix</keyword>
<keyword evidence="3" id="KW-1003">Cell membrane</keyword>
<feature type="transmembrane region" description="Helical" evidence="7">
    <location>
        <begin position="9"/>
        <end position="29"/>
    </location>
</feature>
<feature type="transmembrane region" description="Helical" evidence="7">
    <location>
        <begin position="235"/>
        <end position="261"/>
    </location>
</feature>
<dbReference type="CDD" id="cd06261">
    <property type="entry name" value="TM_PBP2"/>
    <property type="match status" value="1"/>
</dbReference>
<keyword evidence="6 7" id="KW-0472">Membrane</keyword>